<dbReference type="GO" id="GO:0006412">
    <property type="term" value="P:translation"/>
    <property type="evidence" value="ECO:0007669"/>
    <property type="project" value="InterPro"/>
</dbReference>
<dbReference type="HAMAP" id="MF_00402">
    <property type="entry name" value="Ribosomal_bL19"/>
    <property type="match status" value="1"/>
</dbReference>
<name>A0A9Y1I2E1_9RHOD</name>
<dbReference type="PROSITE" id="PS01015">
    <property type="entry name" value="RIBOSOMAL_L19"/>
    <property type="match status" value="1"/>
</dbReference>
<dbReference type="InterPro" id="IPR008991">
    <property type="entry name" value="Translation_prot_SH3-like_sf"/>
</dbReference>
<dbReference type="InterPro" id="IPR018257">
    <property type="entry name" value="Ribosomal_bL19_CS"/>
</dbReference>
<dbReference type="PANTHER" id="PTHR15680:SF9">
    <property type="entry name" value="LARGE RIBOSOMAL SUBUNIT PROTEIN BL19M"/>
    <property type="match status" value="1"/>
</dbReference>
<dbReference type="PRINTS" id="PR00061">
    <property type="entry name" value="RIBOSOMALL19"/>
</dbReference>
<sequence>MKTSEGYQNTTLSNIESLYLKSDIPPIEVGDYLQVGLSIVEGNKERVQVTEGVVIAEKNSGTNASIIVRRTLQGIGVERVFLLHSPKIQTIKILRHSKVRRAKLYFLRNRTGKAARLKKRFK</sequence>
<dbReference type="GO" id="GO:0005762">
    <property type="term" value="C:mitochondrial large ribosomal subunit"/>
    <property type="evidence" value="ECO:0007669"/>
    <property type="project" value="TreeGrafter"/>
</dbReference>
<dbReference type="EMBL" id="OP616812">
    <property type="protein sequence ID" value="WDA99014.1"/>
    <property type="molecule type" value="Genomic_DNA"/>
</dbReference>
<keyword evidence="2 4" id="KW-0689">Ribosomal protein</keyword>
<evidence type="ECO:0000256" key="1">
    <source>
        <dbReference type="ARBA" id="ARBA00005781"/>
    </source>
</evidence>
<dbReference type="Pfam" id="PF01245">
    <property type="entry name" value="Ribosomal_L19"/>
    <property type="match status" value="1"/>
</dbReference>
<gene>
    <name evidence="4" type="primary">rpl19</name>
    <name evidence="4" type="ORF">GRSY_009</name>
</gene>
<dbReference type="GO" id="GO:0003735">
    <property type="term" value="F:structural constituent of ribosome"/>
    <property type="evidence" value="ECO:0007669"/>
    <property type="project" value="InterPro"/>
</dbReference>
<proteinExistence type="inferred from homology"/>
<keyword evidence="4" id="KW-0934">Plastid</keyword>
<keyword evidence="3" id="KW-0687">Ribonucleoprotein</keyword>
<dbReference type="Gene3D" id="2.30.30.790">
    <property type="match status" value="1"/>
</dbReference>
<reference evidence="4" key="1">
    <citation type="journal article" date="2023" name="J. Phycol.">
        <title>Revised classification of the Cyanidiophyceae based on plastid genome data with descriptions of the Cavernulicolales ord. nov. and Galdieriales ord. nov. (Rhodophyta).</title>
        <authorList>
            <person name="Park S.I."/>
            <person name="Cho C.H."/>
            <person name="Ciniglia C."/>
            <person name="Huang T.Y."/>
            <person name="Liu S.L."/>
            <person name="Bustamante D.E."/>
            <person name="Calderon M.S."/>
            <person name="Mansilla A."/>
            <person name="McDermott T."/>
            <person name="Andersen R.A."/>
            <person name="Yoon H.S."/>
        </authorList>
    </citation>
    <scope>NUCLEOTIDE SEQUENCE</scope>
</reference>
<geneLocation type="plastid" evidence="4"/>
<dbReference type="PANTHER" id="PTHR15680">
    <property type="entry name" value="RIBOSOMAL PROTEIN L19"/>
    <property type="match status" value="1"/>
</dbReference>
<dbReference type="InterPro" id="IPR001857">
    <property type="entry name" value="Ribosomal_bL19"/>
</dbReference>
<dbReference type="NCBIfam" id="TIGR01024">
    <property type="entry name" value="rplS_bact"/>
    <property type="match status" value="1"/>
</dbReference>
<evidence type="ECO:0000256" key="3">
    <source>
        <dbReference type="ARBA" id="ARBA00023274"/>
    </source>
</evidence>
<dbReference type="InterPro" id="IPR038657">
    <property type="entry name" value="Ribosomal_bL19_sf"/>
</dbReference>
<comment type="similarity">
    <text evidence="1">Belongs to the bacterial ribosomal protein bL19 family.</text>
</comment>
<accession>A0A9Y1I2E1</accession>
<protein>
    <submittedName>
        <fullName evidence="4">Ribosomal protein L19</fullName>
    </submittedName>
</protein>
<dbReference type="PIRSF" id="PIRSF002191">
    <property type="entry name" value="Ribosomal_L19"/>
    <property type="match status" value="1"/>
</dbReference>
<evidence type="ECO:0000313" key="4">
    <source>
        <dbReference type="EMBL" id="WDA99014.1"/>
    </source>
</evidence>
<dbReference type="AlphaFoldDB" id="A0A9Y1I2E1"/>
<dbReference type="SUPFAM" id="SSF50104">
    <property type="entry name" value="Translation proteins SH3-like domain"/>
    <property type="match status" value="1"/>
</dbReference>
<dbReference type="GO" id="GO:0003729">
    <property type="term" value="F:mRNA binding"/>
    <property type="evidence" value="ECO:0007669"/>
    <property type="project" value="UniProtKB-ARBA"/>
</dbReference>
<evidence type="ECO:0000256" key="2">
    <source>
        <dbReference type="ARBA" id="ARBA00022980"/>
    </source>
</evidence>
<organism evidence="4">
    <name type="scientific">Gronococcus sybilensis</name>
    <dbReference type="NCBI Taxonomy" id="3028029"/>
    <lineage>
        <taxon>Eukaryota</taxon>
        <taxon>Rhodophyta</taxon>
        <taxon>Bangiophyceae</taxon>
        <taxon>Cavernulicolales</taxon>
        <taxon>Cavernulicolaceae</taxon>
        <taxon>Gronococcus</taxon>
    </lineage>
</organism>
<dbReference type="FunFam" id="2.30.30.790:FF:000004">
    <property type="entry name" value="50S ribosomal protein L19, chloroplastic"/>
    <property type="match status" value="1"/>
</dbReference>